<gene>
    <name evidence="4" type="ORF">A2210_01565</name>
</gene>
<dbReference type="Proteomes" id="UP000177855">
    <property type="component" value="Unassembled WGS sequence"/>
</dbReference>
<name>A0A1F8CJZ9_9BACT</name>
<feature type="region of interest" description="Disordered" evidence="1">
    <location>
        <begin position="1"/>
        <end position="23"/>
    </location>
</feature>
<feature type="compositionally biased region" description="Low complexity" evidence="1">
    <location>
        <begin position="196"/>
        <end position="211"/>
    </location>
</feature>
<feature type="region of interest" description="Disordered" evidence="1">
    <location>
        <begin position="177"/>
        <end position="211"/>
    </location>
</feature>
<evidence type="ECO:0000259" key="3">
    <source>
        <dbReference type="Pfam" id="PF13399"/>
    </source>
</evidence>
<evidence type="ECO:0000256" key="1">
    <source>
        <dbReference type="SAM" id="MobiDB-lite"/>
    </source>
</evidence>
<feature type="region of interest" description="Disordered" evidence="1">
    <location>
        <begin position="57"/>
        <end position="84"/>
    </location>
</feature>
<keyword evidence="2" id="KW-1133">Transmembrane helix</keyword>
<evidence type="ECO:0000313" key="5">
    <source>
        <dbReference type="Proteomes" id="UP000177855"/>
    </source>
</evidence>
<protein>
    <recommendedName>
        <fullName evidence="3">LytR/CpsA/Psr regulator C-terminal domain-containing protein</fullName>
    </recommendedName>
</protein>
<comment type="caution">
    <text evidence="4">The sequence shown here is derived from an EMBL/GenBank/DDBJ whole genome shotgun (WGS) entry which is preliminary data.</text>
</comment>
<keyword evidence="2" id="KW-0812">Transmembrane</keyword>
<feature type="compositionally biased region" description="Polar residues" evidence="1">
    <location>
        <begin position="1"/>
        <end position="13"/>
    </location>
</feature>
<feature type="compositionally biased region" description="Polar residues" evidence="1">
    <location>
        <begin position="57"/>
        <end position="68"/>
    </location>
</feature>
<dbReference type="Pfam" id="PF13399">
    <property type="entry name" value="LytR_C"/>
    <property type="match status" value="1"/>
</dbReference>
<organism evidence="4 5">
    <name type="scientific">Candidatus Woesebacteria bacterium RIFOXYA1_FULL_40_18</name>
    <dbReference type="NCBI Taxonomy" id="1802532"/>
    <lineage>
        <taxon>Bacteria</taxon>
        <taxon>Candidatus Woeseibacteriota</taxon>
    </lineage>
</organism>
<evidence type="ECO:0000313" key="4">
    <source>
        <dbReference type="EMBL" id="OGM76693.1"/>
    </source>
</evidence>
<reference evidence="4 5" key="1">
    <citation type="journal article" date="2016" name="Nat. Commun.">
        <title>Thousands of microbial genomes shed light on interconnected biogeochemical processes in an aquifer system.</title>
        <authorList>
            <person name="Anantharaman K."/>
            <person name="Brown C.T."/>
            <person name="Hug L.A."/>
            <person name="Sharon I."/>
            <person name="Castelle C.J."/>
            <person name="Probst A.J."/>
            <person name="Thomas B.C."/>
            <person name="Singh A."/>
            <person name="Wilkins M.J."/>
            <person name="Karaoz U."/>
            <person name="Brodie E.L."/>
            <person name="Williams K.H."/>
            <person name="Hubbard S.S."/>
            <person name="Banfield J.F."/>
        </authorList>
    </citation>
    <scope>NUCLEOTIDE SEQUENCE [LARGE SCALE GENOMIC DNA]</scope>
</reference>
<dbReference type="EMBL" id="MGHS01000020">
    <property type="protein sequence ID" value="OGM76693.1"/>
    <property type="molecule type" value="Genomic_DNA"/>
</dbReference>
<dbReference type="InterPro" id="IPR027381">
    <property type="entry name" value="LytR/CpsA/Psr_C"/>
</dbReference>
<dbReference type="STRING" id="1802532.A2210_01565"/>
<feature type="domain" description="LytR/CpsA/Psr regulator C-terminal" evidence="3">
    <location>
        <begin position="89"/>
        <end position="173"/>
    </location>
</feature>
<evidence type="ECO:0000256" key="2">
    <source>
        <dbReference type="SAM" id="Phobius"/>
    </source>
</evidence>
<sequence length="211" mass="21773">MNENTPVSTNPTPSVGFPVSQPQKPAGKMNKWVIIFIGLLLLGAGGVFFFATRSANEPATTATPESGDTSTIPTPEPTESPKPIDRSKVKIEIQNGTGITGEGAYLQGVLANLGYKNIKTANASNQDSTTTVVTFAKTLDAGAIDEIASKLEEVYKAVDTKTSSTITTDVLIVTGLRKGATAKPSASPTPKPTPTASPSATPTATPTATPQ</sequence>
<accession>A0A1F8CJZ9</accession>
<keyword evidence="2" id="KW-0472">Membrane</keyword>
<feature type="transmembrane region" description="Helical" evidence="2">
    <location>
        <begin position="32"/>
        <end position="51"/>
    </location>
</feature>
<dbReference type="Gene3D" id="3.30.70.2390">
    <property type="match status" value="1"/>
</dbReference>
<proteinExistence type="predicted"/>
<dbReference type="AlphaFoldDB" id="A0A1F8CJZ9"/>